<name>F3YB76_MELPT</name>
<dbReference type="Pfam" id="PF07435">
    <property type="entry name" value="YycH"/>
    <property type="match status" value="1"/>
</dbReference>
<dbReference type="AlphaFoldDB" id="F3YB76"/>
<dbReference type="InterPro" id="IPR009996">
    <property type="entry name" value="YycH"/>
</dbReference>
<evidence type="ECO:0000313" key="4">
    <source>
        <dbReference type="Proteomes" id="UP000008456"/>
    </source>
</evidence>
<dbReference type="InterPro" id="IPR042274">
    <property type="entry name" value="YycH/YycI_2"/>
</dbReference>
<accession>F3YB76</accession>
<dbReference type="OrthoDB" id="2382185at2"/>
<keyword evidence="1" id="KW-0472">Membrane</keyword>
<reference key="2">
    <citation type="submission" date="2011-04" db="EMBL/GenBank/DDBJ databases">
        <title>Whole genome sequence of Melissococcus plutonius ATCC 35311.</title>
        <authorList>
            <person name="Okumura K."/>
            <person name="Arai R."/>
            <person name="Osaki M."/>
            <person name="Okura M."/>
            <person name="Kirikae T."/>
            <person name="Takamatsu D."/>
            <person name="Akiyama T."/>
        </authorList>
    </citation>
    <scope>NUCLEOTIDE SEQUENCE</scope>
    <source>
        <strain>ATCC 35311</strain>
    </source>
</reference>
<feature type="transmembrane region" description="Helical" evidence="1">
    <location>
        <begin position="7"/>
        <end position="29"/>
    </location>
</feature>
<evidence type="ECO:0000256" key="1">
    <source>
        <dbReference type="SAM" id="Phobius"/>
    </source>
</evidence>
<protein>
    <submittedName>
        <fullName evidence="3">YycH protein</fullName>
    </submittedName>
</protein>
<dbReference type="KEGG" id="mps:MPTP_1310"/>
<reference evidence="3 4" key="1">
    <citation type="journal article" date="2011" name="J. Bacteriol.">
        <title>Complete genome sequence of Melissococcus plutonius ATCC 35311.</title>
        <authorList>
            <person name="Okumura K."/>
            <person name="Arai R."/>
            <person name="Okura M."/>
            <person name="Kirikae T."/>
            <person name="Takamatsu D."/>
            <person name="Osaki M."/>
            <person name="Miyoshi-Akiyama T."/>
        </authorList>
    </citation>
    <scope>NUCLEOTIDE SEQUENCE [LARGE SCALE GENOMIC DNA]</scope>
    <source>
        <strain evidence="4">ATCC 35311 / CIP 104052 / LMG 20360 / NCIMB 702443</strain>
    </source>
</reference>
<sequence>MKKLSMFIIRIGLILLILLSIYLSAAIWLSSSQKEKETTKNEQQLLSSFNERTHTETFLPLQLVKIENKEAKIAKNVNLITHVQNEIKKGKFSKLTQIVNGNSEQFKKYLSIDQGIELCYEGPFSLTEYISIYGLNMANNAILNQKDAYFTRIQLDFNENKIRFFDFNTKQIYQATFTIDKERLMNNLNKEGILYQEAVDKSLLINNQFFIKKELKMKKYSYILGSQPVARFQTAFFNNPKEIHTNGNSKDASYVSNDESLFFNEELGTILFHGKSPIKEDGTYNIYSESFAYIKGLGTSMGNLRYFDNQQSTINYRTFIEGFPVFSKDNKGQVNMTIHDEPNENQLNTMINTSIDTIQIPIPSEEEEVLKNTYHLFDELLKAGAKKEKIGSMIVGYTWQNIEETKQVVDLTPEWYICYNKSWYSEQKLIRQLPELEVK</sequence>
<dbReference type="Gene3D" id="3.10.450.310">
    <property type="match status" value="1"/>
</dbReference>
<keyword evidence="1" id="KW-1133">Transmembrane helix</keyword>
<evidence type="ECO:0000259" key="2">
    <source>
        <dbReference type="Pfam" id="PF07435"/>
    </source>
</evidence>
<dbReference type="Proteomes" id="UP000008456">
    <property type="component" value="Chromosome"/>
</dbReference>
<dbReference type="STRING" id="940190.MPTP_1310"/>
<feature type="domain" description="Regulatory protein YycH" evidence="2">
    <location>
        <begin position="13"/>
        <end position="424"/>
    </location>
</feature>
<dbReference type="EMBL" id="AP012200">
    <property type="protein sequence ID" value="BAK21754.1"/>
    <property type="molecule type" value="Genomic_DNA"/>
</dbReference>
<dbReference type="HOGENOM" id="CLU_037125_1_0_9"/>
<dbReference type="CDD" id="cd15787">
    <property type="entry name" value="YycH_N"/>
    <property type="match status" value="1"/>
</dbReference>
<organism evidence="3 4">
    <name type="scientific">Melissococcus plutonius (strain ATCC 35311 / DSM 29964 / CIP 104052 / LMG 20360 / NCIMB 702443)</name>
    <dbReference type="NCBI Taxonomy" id="940190"/>
    <lineage>
        <taxon>Bacteria</taxon>
        <taxon>Bacillati</taxon>
        <taxon>Bacillota</taxon>
        <taxon>Bacilli</taxon>
        <taxon>Lactobacillales</taxon>
        <taxon>Enterococcaceae</taxon>
        <taxon>Melissococcus</taxon>
    </lineage>
</organism>
<evidence type="ECO:0000313" key="3">
    <source>
        <dbReference type="EMBL" id="BAK21754.1"/>
    </source>
</evidence>
<dbReference type="Gene3D" id="3.30.310.160">
    <property type="entry name" value="YycH protein, domain 2"/>
    <property type="match status" value="1"/>
</dbReference>
<dbReference type="RefSeq" id="WP_013774190.1">
    <property type="nucleotide sequence ID" value="NC_015516.1"/>
</dbReference>
<keyword evidence="4" id="KW-1185">Reference proteome</keyword>
<keyword evidence="1" id="KW-0812">Transmembrane</keyword>
<proteinExistence type="predicted"/>
<gene>
    <name evidence="3" type="ordered locus">MPTP_1310</name>
</gene>